<reference evidence="2" key="3">
    <citation type="submission" date="2021-05" db="UniProtKB">
        <authorList>
            <consortium name="EnsemblPlants"/>
        </authorList>
    </citation>
    <scope>IDENTIFICATION</scope>
    <source>
        <strain evidence="2">cv. B73</strain>
    </source>
</reference>
<reference evidence="2" key="2">
    <citation type="submission" date="2019-07" db="EMBL/GenBank/DDBJ databases">
        <authorList>
            <person name="Seetharam A."/>
            <person name="Woodhouse M."/>
            <person name="Cannon E."/>
        </authorList>
    </citation>
    <scope>NUCLEOTIDE SEQUENCE [LARGE SCALE GENOMIC DNA]</scope>
    <source>
        <strain evidence="2">cv. B73</strain>
    </source>
</reference>
<accession>A0A317YHE1</accession>
<organism evidence="1">
    <name type="scientific">Zea mays</name>
    <name type="common">Maize</name>
    <dbReference type="NCBI Taxonomy" id="4577"/>
    <lineage>
        <taxon>Eukaryota</taxon>
        <taxon>Viridiplantae</taxon>
        <taxon>Streptophyta</taxon>
        <taxon>Embryophyta</taxon>
        <taxon>Tracheophyta</taxon>
        <taxon>Spermatophyta</taxon>
        <taxon>Magnoliopsida</taxon>
        <taxon>Liliopsida</taxon>
        <taxon>Poales</taxon>
        <taxon>Poaceae</taxon>
        <taxon>PACMAD clade</taxon>
        <taxon>Panicoideae</taxon>
        <taxon>Andropogonodae</taxon>
        <taxon>Andropogoneae</taxon>
        <taxon>Tripsacinae</taxon>
        <taxon>Zea</taxon>
    </lineage>
</organism>
<sequence length="91" mass="9917">MLLRALIFPDDLLPLLPWSVAQSLLCRLALRSPADLLPAFVGAAHAPRSDDAHPVTKWKGACFFENRAWLEFRNGTGRGLGGGVVHVEVRG</sequence>
<evidence type="ECO:0000313" key="3">
    <source>
        <dbReference type="Proteomes" id="UP000007305"/>
    </source>
</evidence>
<dbReference type="ExpressionAtlas" id="A0A1D6JJB7">
    <property type="expression patterns" value="baseline and differential"/>
</dbReference>
<dbReference type="PaxDb" id="4577-GRMZM2G023794_P02"/>
<proteinExistence type="predicted"/>
<keyword evidence="3" id="KW-1185">Reference proteome</keyword>
<gene>
    <name evidence="1" type="ORF">ZEAMMB73_Zm00001d027250</name>
</gene>
<dbReference type="eggNOG" id="ENOG502R5XU">
    <property type="taxonomic scope" value="Eukaryota"/>
</dbReference>
<dbReference type="EnsemblPlants" id="Zm00001eb000150_T001">
    <property type="protein sequence ID" value="Zm00001eb000150_P001"/>
    <property type="gene ID" value="Zm00001eb000150"/>
</dbReference>
<evidence type="ECO:0000313" key="1">
    <source>
        <dbReference type="EMBL" id="ONL92441.1"/>
    </source>
</evidence>
<reference evidence="1 3" key="1">
    <citation type="submission" date="2015-12" db="EMBL/GenBank/DDBJ databases">
        <title>Update maize B73 reference genome by single molecule sequencing technologies.</title>
        <authorList>
            <consortium name="Maize Genome Sequencing Project"/>
            <person name="Ware D."/>
        </authorList>
    </citation>
    <scope>NUCLEOTIDE SEQUENCE [LARGE SCALE GENOMIC DNA]</scope>
    <source>
        <strain evidence="3">cv. B73</strain>
        <tissue evidence="1">Seedling</tissue>
    </source>
</reference>
<accession>A0A1D6JJB7</accession>
<evidence type="ECO:0000313" key="2">
    <source>
        <dbReference type="EnsemblPlants" id="Zm00001eb000150_P001"/>
    </source>
</evidence>
<dbReference type="Proteomes" id="UP000007305">
    <property type="component" value="Chromosome 1"/>
</dbReference>
<protein>
    <submittedName>
        <fullName evidence="1 2">Uncharacterized protein</fullName>
    </submittedName>
</protein>
<name>A0A1D6JJB7_MAIZE</name>
<dbReference type="Gramene" id="Zm00001eb000150_T001">
    <property type="protein sequence ID" value="Zm00001eb000150_P001"/>
    <property type="gene ID" value="Zm00001eb000150"/>
</dbReference>
<dbReference type="EMBL" id="CM007647">
    <property type="protein sequence ID" value="ONL92441.1"/>
    <property type="molecule type" value="Genomic_DNA"/>
</dbReference>
<dbReference type="OMA" id="ACFFENR"/>
<dbReference type="PANTHER" id="PTHR31354">
    <property type="entry name" value="OS01G0793500 PROTEIN"/>
    <property type="match status" value="1"/>
</dbReference>
<dbReference type="AlphaFoldDB" id="A0A1D6JJB7"/>
<dbReference type="PANTHER" id="PTHR31354:SF2">
    <property type="entry name" value="OS01G0793500 PROTEIN"/>
    <property type="match status" value="1"/>
</dbReference>